<protein>
    <submittedName>
        <fullName evidence="2">Uncharacterized protein</fullName>
    </submittedName>
</protein>
<name>A0A7W7RA96_KITKI</name>
<keyword evidence="3" id="KW-1185">Reference proteome</keyword>
<feature type="compositionally biased region" description="Basic residues" evidence="1">
    <location>
        <begin position="107"/>
        <end position="118"/>
    </location>
</feature>
<feature type="compositionally biased region" description="Low complexity" evidence="1">
    <location>
        <begin position="159"/>
        <end position="169"/>
    </location>
</feature>
<accession>A0A7W7RA96</accession>
<organism evidence="2 3">
    <name type="scientific">Kitasatospora kifunensis</name>
    <name type="common">Streptomyces kifunensis</name>
    <dbReference type="NCBI Taxonomy" id="58351"/>
    <lineage>
        <taxon>Bacteria</taxon>
        <taxon>Bacillati</taxon>
        <taxon>Actinomycetota</taxon>
        <taxon>Actinomycetes</taxon>
        <taxon>Kitasatosporales</taxon>
        <taxon>Streptomycetaceae</taxon>
        <taxon>Kitasatospora</taxon>
    </lineage>
</organism>
<dbReference type="Proteomes" id="UP000540506">
    <property type="component" value="Unassembled WGS sequence"/>
</dbReference>
<evidence type="ECO:0000313" key="3">
    <source>
        <dbReference type="Proteomes" id="UP000540506"/>
    </source>
</evidence>
<feature type="region of interest" description="Disordered" evidence="1">
    <location>
        <begin position="152"/>
        <end position="191"/>
    </location>
</feature>
<dbReference type="AlphaFoldDB" id="A0A7W7RA96"/>
<sequence length="257" mass="27109">MPFVGAGQPLVDSAWNLGCHYAEPTKEPSFVAGVKRLQQTESDKALCRRPRRHRPAGPAGGGGFVIARSARRSCPTPHHPLRPQCRVRPEAVSRPGADGRLLSRAPNARRHAPQHPRGRLVPQRRCNRGRVGWSEPQLGLPISGCGPDRAAPGGSCPTAPGAGAASEGAARGRRVERGNGTRAVVRGSGADVGPMATVSTAIGGERGRGSGRSAPFNVSCPPCAQESGRGPREEDRGRLPRPCRATFTMKELGVRES</sequence>
<reference evidence="2 3" key="1">
    <citation type="submission" date="2020-08" db="EMBL/GenBank/DDBJ databases">
        <title>Sequencing the genomes of 1000 actinobacteria strains.</title>
        <authorList>
            <person name="Klenk H.-P."/>
        </authorList>
    </citation>
    <scope>NUCLEOTIDE SEQUENCE [LARGE SCALE GENOMIC DNA]</scope>
    <source>
        <strain evidence="2 3">DSM 41654</strain>
    </source>
</reference>
<feature type="compositionally biased region" description="Basic and acidic residues" evidence="1">
    <location>
        <begin position="229"/>
        <end position="238"/>
    </location>
</feature>
<gene>
    <name evidence="2" type="ORF">FHR34_007255</name>
</gene>
<evidence type="ECO:0000256" key="1">
    <source>
        <dbReference type="SAM" id="MobiDB-lite"/>
    </source>
</evidence>
<evidence type="ECO:0000313" key="2">
    <source>
        <dbReference type="EMBL" id="MBB4928160.1"/>
    </source>
</evidence>
<dbReference type="EMBL" id="JACHJV010000002">
    <property type="protein sequence ID" value="MBB4928160.1"/>
    <property type="molecule type" value="Genomic_DNA"/>
</dbReference>
<comment type="caution">
    <text evidence="2">The sequence shown here is derived from an EMBL/GenBank/DDBJ whole genome shotgun (WGS) entry which is preliminary data.</text>
</comment>
<feature type="region of interest" description="Disordered" evidence="1">
    <location>
        <begin position="203"/>
        <end position="242"/>
    </location>
</feature>
<proteinExistence type="predicted"/>
<feature type="region of interest" description="Disordered" evidence="1">
    <location>
        <begin position="89"/>
        <end position="120"/>
    </location>
</feature>